<organism evidence="3 4">
    <name type="scientific">Plasmodiophora brassicae</name>
    <name type="common">Clubroot disease agent</name>
    <dbReference type="NCBI Taxonomy" id="37360"/>
    <lineage>
        <taxon>Eukaryota</taxon>
        <taxon>Sar</taxon>
        <taxon>Rhizaria</taxon>
        <taxon>Endomyxa</taxon>
        <taxon>Phytomyxea</taxon>
        <taxon>Plasmodiophorida</taxon>
        <taxon>Plasmodiophoridae</taxon>
        <taxon>Plasmodiophora</taxon>
    </lineage>
</organism>
<dbReference type="AlphaFoldDB" id="A0A3P3YH90"/>
<feature type="transmembrane region" description="Helical" evidence="2">
    <location>
        <begin position="53"/>
        <end position="73"/>
    </location>
</feature>
<dbReference type="EMBL" id="OVEO01000012">
    <property type="protein sequence ID" value="SPQ99546.1"/>
    <property type="molecule type" value="Genomic_DNA"/>
</dbReference>
<protein>
    <submittedName>
        <fullName evidence="3">Uncharacterized protein</fullName>
    </submittedName>
</protein>
<evidence type="ECO:0000256" key="1">
    <source>
        <dbReference type="SAM" id="MobiDB-lite"/>
    </source>
</evidence>
<sequence>MFNGVCVAMKHAAVDSFWFSVRLFASAWCLSFMAGFVLVLYSGTFPASDVLRLVLIAIGCLLFVASFVILFVVRNAVVQMLRNQKSDDDDDDDDDNGAGRTLSLPSGLVPDSLDPVDPEPAVPGMWTAFYVSDGGALARKYLSQKPSVKEARQLVMRSDLMKKPCAIFRVNEDLDDVHDRVGDVFGDDDEAMGSVVEDCRALLPVQVKVDRTPADASGRHLFQACQHGRR</sequence>
<gene>
    <name evidence="3" type="ORF">PLBR_LOCUS6761</name>
</gene>
<evidence type="ECO:0000313" key="3">
    <source>
        <dbReference type="EMBL" id="SPQ99546.1"/>
    </source>
</evidence>
<proteinExistence type="predicted"/>
<evidence type="ECO:0000313" key="4">
    <source>
        <dbReference type="Proteomes" id="UP000290189"/>
    </source>
</evidence>
<feature type="compositionally biased region" description="Acidic residues" evidence="1">
    <location>
        <begin position="87"/>
        <end position="96"/>
    </location>
</feature>
<dbReference type="Proteomes" id="UP000290189">
    <property type="component" value="Unassembled WGS sequence"/>
</dbReference>
<keyword evidence="2" id="KW-0812">Transmembrane</keyword>
<keyword evidence="2" id="KW-0472">Membrane</keyword>
<evidence type="ECO:0000256" key="2">
    <source>
        <dbReference type="SAM" id="Phobius"/>
    </source>
</evidence>
<geneLocation type="mitochondrion" evidence="3"/>
<name>A0A3P3YH90_PLABS</name>
<accession>A0A3P3YH90</accession>
<keyword evidence="3" id="KW-0496">Mitochondrion</keyword>
<feature type="region of interest" description="Disordered" evidence="1">
    <location>
        <begin position="84"/>
        <end position="113"/>
    </location>
</feature>
<feature type="transmembrane region" description="Helical" evidence="2">
    <location>
        <begin position="21"/>
        <end position="41"/>
    </location>
</feature>
<reference evidence="3 4" key="1">
    <citation type="submission" date="2018-03" db="EMBL/GenBank/DDBJ databases">
        <authorList>
            <person name="Fogelqvist J."/>
        </authorList>
    </citation>
    <scope>NUCLEOTIDE SEQUENCE [LARGE SCALE GENOMIC DNA]</scope>
</reference>
<keyword evidence="2" id="KW-1133">Transmembrane helix</keyword>